<evidence type="ECO:0000313" key="3">
    <source>
        <dbReference type="WBParaSite" id="Hba_02162"/>
    </source>
</evidence>
<proteinExistence type="predicted"/>
<organism evidence="2 3">
    <name type="scientific">Heterorhabditis bacteriophora</name>
    <name type="common">Entomopathogenic nematode worm</name>
    <dbReference type="NCBI Taxonomy" id="37862"/>
    <lineage>
        <taxon>Eukaryota</taxon>
        <taxon>Metazoa</taxon>
        <taxon>Ecdysozoa</taxon>
        <taxon>Nematoda</taxon>
        <taxon>Chromadorea</taxon>
        <taxon>Rhabditida</taxon>
        <taxon>Rhabditina</taxon>
        <taxon>Rhabditomorpha</taxon>
        <taxon>Strongyloidea</taxon>
        <taxon>Heterorhabditidae</taxon>
        <taxon>Heterorhabditis</taxon>
    </lineage>
</organism>
<accession>A0A1I7WBW4</accession>
<keyword evidence="1" id="KW-0732">Signal</keyword>
<sequence>MQLEIVSLALLSSVTVVALTGRMLSSDIIGYLGVRYGRAPVRTYRFEKSIPLHLNESEIFDQWPKRCPSLLYELELDEDCLFFSLLQHNSVKYRAATLLIVTNDNLVESKLLGIVSSTLNVIVASVRDGVLGSLGDSPFSVSDVISLSIFLQSHSNILNIGPITVCAVGSIAETISASLPQIDFARAILFNGNSHTRTKGRRKYSSRALYKLKTELMCDLPSVSQSTDCLRSKSLNEILSATNKVTVSISDNQNVINFNVLNNLVRI</sequence>
<reference evidence="3" key="1">
    <citation type="submission" date="2016-11" db="UniProtKB">
        <authorList>
            <consortium name="WormBaseParasite"/>
        </authorList>
    </citation>
    <scope>IDENTIFICATION</scope>
</reference>
<dbReference type="Gene3D" id="3.40.50.1820">
    <property type="entry name" value="alpha/beta hydrolase"/>
    <property type="match status" value="1"/>
</dbReference>
<feature type="chain" id="PRO_5009310552" evidence="1">
    <location>
        <begin position="19"/>
        <end position="267"/>
    </location>
</feature>
<dbReference type="SUPFAM" id="SSF53474">
    <property type="entry name" value="alpha/beta-Hydrolases"/>
    <property type="match status" value="1"/>
</dbReference>
<evidence type="ECO:0000256" key="1">
    <source>
        <dbReference type="SAM" id="SignalP"/>
    </source>
</evidence>
<protein>
    <submittedName>
        <fullName evidence="3">COesterase domain-containing protein</fullName>
    </submittedName>
</protein>
<evidence type="ECO:0000313" key="2">
    <source>
        <dbReference type="Proteomes" id="UP000095283"/>
    </source>
</evidence>
<dbReference type="InterPro" id="IPR029058">
    <property type="entry name" value="AB_hydrolase_fold"/>
</dbReference>
<dbReference type="WBParaSite" id="Hba_02162">
    <property type="protein sequence ID" value="Hba_02162"/>
    <property type="gene ID" value="Hba_02162"/>
</dbReference>
<name>A0A1I7WBW4_HETBA</name>
<dbReference type="Proteomes" id="UP000095283">
    <property type="component" value="Unplaced"/>
</dbReference>
<feature type="signal peptide" evidence="1">
    <location>
        <begin position="1"/>
        <end position="18"/>
    </location>
</feature>
<dbReference type="AlphaFoldDB" id="A0A1I7WBW4"/>
<keyword evidence="2" id="KW-1185">Reference proteome</keyword>